<comment type="caution">
    <text evidence="7">The sequence shown here is derived from an EMBL/GenBank/DDBJ whole genome shotgun (WGS) entry which is preliminary data.</text>
</comment>
<keyword evidence="5" id="KW-1133">Transmembrane helix</keyword>
<dbReference type="EMBL" id="JAINDJ010000004">
    <property type="protein sequence ID" value="KAG9449572.1"/>
    <property type="molecule type" value="Genomic_DNA"/>
</dbReference>
<feature type="transmembrane region" description="Helical" evidence="5">
    <location>
        <begin position="310"/>
        <end position="329"/>
    </location>
</feature>
<keyword evidence="5" id="KW-0472">Membrane</keyword>
<dbReference type="SUPFAM" id="SSF57850">
    <property type="entry name" value="RING/U-box"/>
    <property type="match status" value="1"/>
</dbReference>
<dbReference type="InterPro" id="IPR013083">
    <property type="entry name" value="Znf_RING/FYVE/PHD"/>
</dbReference>
<dbReference type="CDD" id="cd16495">
    <property type="entry name" value="RING_CH-C4HC3_MARCH"/>
    <property type="match status" value="1"/>
</dbReference>
<dbReference type="SMART" id="SM00744">
    <property type="entry name" value="RINGv"/>
    <property type="match status" value="1"/>
</dbReference>
<evidence type="ECO:0000256" key="2">
    <source>
        <dbReference type="ARBA" id="ARBA00022771"/>
    </source>
</evidence>
<keyword evidence="8" id="KW-1185">Reference proteome</keyword>
<name>A0AAV7EL60_ARIFI</name>
<feature type="domain" description="RING-CH-type" evidence="6">
    <location>
        <begin position="218"/>
        <end position="278"/>
    </location>
</feature>
<dbReference type="PROSITE" id="PS51292">
    <property type="entry name" value="ZF_RING_CH"/>
    <property type="match status" value="1"/>
</dbReference>
<evidence type="ECO:0000313" key="7">
    <source>
        <dbReference type="EMBL" id="KAG9449572.1"/>
    </source>
</evidence>
<evidence type="ECO:0000259" key="6">
    <source>
        <dbReference type="PROSITE" id="PS51292"/>
    </source>
</evidence>
<dbReference type="InterPro" id="IPR011016">
    <property type="entry name" value="Znf_RING-CH"/>
</dbReference>
<keyword evidence="3" id="KW-0862">Zinc</keyword>
<accession>A0AAV7EL60</accession>
<evidence type="ECO:0000256" key="5">
    <source>
        <dbReference type="SAM" id="Phobius"/>
    </source>
</evidence>
<feature type="transmembrane region" description="Helical" evidence="5">
    <location>
        <begin position="341"/>
        <end position="363"/>
    </location>
</feature>
<dbReference type="Proteomes" id="UP000825729">
    <property type="component" value="Unassembled WGS sequence"/>
</dbReference>
<gene>
    <name evidence="7" type="ORF">H6P81_009537</name>
</gene>
<evidence type="ECO:0000313" key="8">
    <source>
        <dbReference type="Proteomes" id="UP000825729"/>
    </source>
</evidence>
<dbReference type="Pfam" id="PF12906">
    <property type="entry name" value="RINGv"/>
    <property type="match status" value="1"/>
</dbReference>
<keyword evidence="1" id="KW-0479">Metal-binding</keyword>
<feature type="region of interest" description="Disordered" evidence="4">
    <location>
        <begin position="1"/>
        <end position="48"/>
    </location>
</feature>
<proteinExistence type="predicted"/>
<organism evidence="7 8">
    <name type="scientific">Aristolochia fimbriata</name>
    <name type="common">White veined hardy Dutchman's pipe vine</name>
    <dbReference type="NCBI Taxonomy" id="158543"/>
    <lineage>
        <taxon>Eukaryota</taxon>
        <taxon>Viridiplantae</taxon>
        <taxon>Streptophyta</taxon>
        <taxon>Embryophyta</taxon>
        <taxon>Tracheophyta</taxon>
        <taxon>Spermatophyta</taxon>
        <taxon>Magnoliopsida</taxon>
        <taxon>Magnoliidae</taxon>
        <taxon>Piperales</taxon>
        <taxon>Aristolochiaceae</taxon>
        <taxon>Aristolochia</taxon>
    </lineage>
</organism>
<dbReference type="GO" id="GO:0008270">
    <property type="term" value="F:zinc ion binding"/>
    <property type="evidence" value="ECO:0007669"/>
    <property type="project" value="UniProtKB-KW"/>
</dbReference>
<evidence type="ECO:0000256" key="3">
    <source>
        <dbReference type="ARBA" id="ARBA00022833"/>
    </source>
</evidence>
<dbReference type="PANTHER" id="PTHR46158:SF11">
    <property type="entry name" value="ZINC FINGER PROTEIN"/>
    <property type="match status" value="1"/>
</dbReference>
<dbReference type="PANTHER" id="PTHR46158">
    <property type="entry name" value="OS02G0165000 PROTEIN"/>
    <property type="match status" value="1"/>
</dbReference>
<feature type="transmembrane region" description="Helical" evidence="5">
    <location>
        <begin position="396"/>
        <end position="423"/>
    </location>
</feature>
<feature type="transmembrane region" description="Helical" evidence="5">
    <location>
        <begin position="369"/>
        <end position="389"/>
    </location>
</feature>
<reference evidence="7 8" key="1">
    <citation type="submission" date="2021-07" db="EMBL/GenBank/DDBJ databases">
        <title>The Aristolochia fimbriata genome: insights into angiosperm evolution, floral development and chemical biosynthesis.</title>
        <authorList>
            <person name="Jiao Y."/>
        </authorList>
    </citation>
    <scope>NUCLEOTIDE SEQUENCE [LARGE SCALE GENOMIC DNA]</scope>
    <source>
        <strain evidence="7">IBCAS-2021</strain>
        <tissue evidence="7">Leaf</tissue>
    </source>
</reference>
<protein>
    <recommendedName>
        <fullName evidence="6">RING-CH-type domain-containing protein</fullName>
    </recommendedName>
</protein>
<keyword evidence="5" id="KW-0812">Transmembrane</keyword>
<keyword evidence="2" id="KW-0863">Zinc-finger</keyword>
<sequence length="437" mass="48188">MQAQTGCGDPEESSSKFLQPPRGVGVSGRPAGEANEQNKRPTKKNSHLERCERRVNLSLQIPKRPVDFGNNGIVKVPVHSEGPLTSSSSSRFSQVPSFKHTPVVINERSSLLNPDERLIPESASLATYIRALSWKRSTSLPVTPASTFSPSISASGGSRTCRNQVPEHRLQIHERVSRSLSVPPRNVVVLRSTSLATPKELSPAGETDPANVDVGDEEIPEEEAICRVCLDDLYDGGLKMQCSCKGALQLIHEKCAVKWFSIKGNKICDVCGQEVLNLPVTLLRMQSTLQGDNNRQMPSVRNSNLELTRAWQDVVVLFLISTMCYFFFVEQLLVDDMKSNAIKIALPSAFILASLASIFSIILARRDYVWAYSAFQFALITISLHFFYVRLRLDAVFALVAAAAVGFIVAFVINSLCFLMFGWSSETADPQFHSNPA</sequence>
<evidence type="ECO:0000256" key="4">
    <source>
        <dbReference type="SAM" id="MobiDB-lite"/>
    </source>
</evidence>
<dbReference type="Gene3D" id="3.30.40.10">
    <property type="entry name" value="Zinc/RING finger domain, C3HC4 (zinc finger)"/>
    <property type="match status" value="1"/>
</dbReference>
<dbReference type="AlphaFoldDB" id="A0AAV7EL60"/>
<evidence type="ECO:0000256" key="1">
    <source>
        <dbReference type="ARBA" id="ARBA00022723"/>
    </source>
</evidence>